<keyword evidence="3" id="KW-1185">Reference proteome</keyword>
<feature type="region of interest" description="Disordered" evidence="1">
    <location>
        <begin position="211"/>
        <end position="234"/>
    </location>
</feature>
<comment type="caution">
    <text evidence="2">The sequence shown here is derived from an EMBL/GenBank/DDBJ whole genome shotgun (WGS) entry which is preliminary data.</text>
</comment>
<feature type="compositionally biased region" description="Basic and acidic residues" evidence="1">
    <location>
        <begin position="211"/>
        <end position="227"/>
    </location>
</feature>
<dbReference type="EMBL" id="BDQF01000006">
    <property type="protein sequence ID" value="GAW79803.1"/>
    <property type="molecule type" value="Genomic_DNA"/>
</dbReference>
<sequence length="807" mass="94947">MKAPAFKPIYDVIRIKKREELNLDIDTKLYKDFLDAKKKNQVELNNTNVKIHIYEYVQCKGKNQMNSDSDSSYGSVSTIGEHRPFKEKKRETDEPSKTNKQEPKDEQHVRSKKGKGEKYESHEKGEKYGNDEKGEKYESDEKGGKYGNDEKGEKYESDEKGEEYGNDKIKIQGKERNHRVKKQNAGIATKDNVTNWTQKNDPSREEVIFQEESAKEGDSRVCEKGDVKNANSKSTNESQRYDMVKETKSFKMIGTVKILYNFYVNLFEKLKEDVENIQNNTSNSNVNLFRDVNLYTNYISMFDIINLCEDLKIIKTFLNSKKECELIWILTVNYFDRVNLNVFETYKHKIDVVYRKNFPVKERKEVNMNSVNLSANLKEATADSPSSTDPPISVNMMNAAENGNKRCRGKVNKCKEYTQEGEKKKNDTTEKLDKGDWKNETNGVMEESEEGRKIGGFGNVEEMYNIKEYIYENLHEKKNAIMFRKVNFFVFVYVLIYIIKTSSRKIKSITDDIKKVRSFFFFLNLYEKKKTIETLTNIYKDKYLTFYQNFKGRNEIEDYRKRKIFCHKFSFYNINKILNVKDDNDVGDLVRLKNICKRENKNSTTLKEDGKAQVFDQLDIDNKDETTVHPVNTSKDKVKPKEEEHNEDAICNYHATDFVQTSELTSDFNVMNKLSDENKKENSLLNQYIFDYIFKNYCYRKKYWKIREDTCINFGIVQKENKKYKVEIYNHTKYNISVDVHIDPDLPLLAIFKDKLFCISSKYTIYLQVDKTKQGEKFGFVNVIFRYKNVSKADDIIKIPVYLFVSP</sequence>
<feature type="compositionally biased region" description="Basic and acidic residues" evidence="1">
    <location>
        <begin position="80"/>
        <end position="175"/>
    </location>
</feature>
<dbReference type="AlphaFoldDB" id="A0A1Y1JH89"/>
<dbReference type="OrthoDB" id="378325at2759"/>
<dbReference type="Proteomes" id="UP000195521">
    <property type="component" value="Unassembled WGS sequence"/>
</dbReference>
<proteinExistence type="predicted"/>
<feature type="region of interest" description="Disordered" evidence="1">
    <location>
        <begin position="418"/>
        <end position="450"/>
    </location>
</feature>
<feature type="region of interest" description="Disordered" evidence="1">
    <location>
        <begin position="64"/>
        <end position="183"/>
    </location>
</feature>
<accession>A0A1Y1JH89</accession>
<organism evidence="2 3">
    <name type="scientific">Plasmodium gonderi</name>
    <dbReference type="NCBI Taxonomy" id="77519"/>
    <lineage>
        <taxon>Eukaryota</taxon>
        <taxon>Sar</taxon>
        <taxon>Alveolata</taxon>
        <taxon>Apicomplexa</taxon>
        <taxon>Aconoidasida</taxon>
        <taxon>Haemosporida</taxon>
        <taxon>Plasmodiidae</taxon>
        <taxon>Plasmodium</taxon>
        <taxon>Plasmodium (Plasmodium)</taxon>
    </lineage>
</organism>
<dbReference type="GeneID" id="39746515"/>
<evidence type="ECO:0000313" key="2">
    <source>
        <dbReference type="EMBL" id="GAW79803.1"/>
    </source>
</evidence>
<reference evidence="3" key="1">
    <citation type="submission" date="2017-04" db="EMBL/GenBank/DDBJ databases">
        <title>Plasmodium gonderi genome.</title>
        <authorList>
            <person name="Arisue N."/>
            <person name="Honma H."/>
            <person name="Kawai S."/>
            <person name="Tougan T."/>
            <person name="Tanabe K."/>
            <person name="Horii T."/>
        </authorList>
    </citation>
    <scope>NUCLEOTIDE SEQUENCE [LARGE SCALE GENOMIC DNA]</scope>
    <source>
        <strain evidence="3">ATCC 30045</strain>
    </source>
</reference>
<dbReference type="OMA" id="WILTVNY"/>
<feature type="compositionally biased region" description="Basic and acidic residues" evidence="1">
    <location>
        <begin position="418"/>
        <end position="439"/>
    </location>
</feature>
<evidence type="ECO:0000313" key="3">
    <source>
        <dbReference type="Proteomes" id="UP000195521"/>
    </source>
</evidence>
<gene>
    <name evidence="2" type="ORF">PGO_052130</name>
</gene>
<dbReference type="RefSeq" id="XP_028542392.1">
    <property type="nucleotide sequence ID" value="XM_028686591.1"/>
</dbReference>
<evidence type="ECO:0000256" key="1">
    <source>
        <dbReference type="SAM" id="MobiDB-lite"/>
    </source>
</evidence>
<name>A0A1Y1JH89_PLAGO</name>
<feature type="compositionally biased region" description="Low complexity" evidence="1">
    <location>
        <begin position="67"/>
        <end position="77"/>
    </location>
</feature>
<protein>
    <submittedName>
        <fullName evidence="2">Uncharacterized protein</fullName>
    </submittedName>
</protein>